<evidence type="ECO:0008006" key="4">
    <source>
        <dbReference type="Google" id="ProtNLM"/>
    </source>
</evidence>
<gene>
    <name evidence="2" type="ORF">C2S53_008944</name>
</gene>
<feature type="transmembrane region" description="Helical" evidence="1">
    <location>
        <begin position="349"/>
        <end position="369"/>
    </location>
</feature>
<feature type="transmembrane region" description="Helical" evidence="1">
    <location>
        <begin position="131"/>
        <end position="154"/>
    </location>
</feature>
<accession>A0AAD4JB04</accession>
<keyword evidence="3" id="KW-1185">Reference proteome</keyword>
<keyword evidence="1" id="KW-0812">Transmembrane</keyword>
<feature type="transmembrane region" description="Helical" evidence="1">
    <location>
        <begin position="72"/>
        <end position="93"/>
    </location>
</feature>
<reference evidence="2 3" key="1">
    <citation type="journal article" date="2021" name="Nat. Commun.">
        <title>Incipient diploidization of the medicinal plant Perilla within 10,000 years.</title>
        <authorList>
            <person name="Zhang Y."/>
            <person name="Shen Q."/>
            <person name="Leng L."/>
            <person name="Zhang D."/>
            <person name="Chen S."/>
            <person name="Shi Y."/>
            <person name="Ning Z."/>
            <person name="Chen S."/>
        </authorList>
    </citation>
    <scope>NUCLEOTIDE SEQUENCE [LARGE SCALE GENOMIC DNA]</scope>
    <source>
        <strain evidence="3">cv. PC099</strain>
    </source>
</reference>
<sequence>MERAVALLKVGRIMRLLILYQFKYGLALRSSSMMEWVKFCSQRCYLQMSKKAVMMQLLENDDPTTLSYWLDWRVFLCAVWVLVPMVVASLLIWKYEHSGNSKSGAGGSRQESSHVHSDKSWKPCLKEIHPIFLMCFRIVAFCLLLVALSFDLALHGAELFYYYTQWTFTLVTIYFGLGSLLSMYGCFHNLKINSNGKCYLTEDMEQGLCVPLTHGVNGNGVRLSKRLDNPGTLRALITSSFWEDMLQVLFQMTAGAVTLTDIVYWCVIFPFMALKDYEMSFLTVVTHSLNAVMLLGDTAMNSLEFPWFRISYFILLTGIYVIFQWIVHACVSIWWPYPFLNLSAQLAPMWYLVVALMHVPCYAIFLMVVKVKHWLLLRWFPHSYRYSP</sequence>
<dbReference type="AlphaFoldDB" id="A0AAD4JB04"/>
<feature type="transmembrane region" description="Helical" evidence="1">
    <location>
        <begin position="312"/>
        <end position="337"/>
    </location>
</feature>
<dbReference type="PANTHER" id="PTHR12242">
    <property type="entry name" value="OS02G0130600 PROTEIN-RELATED"/>
    <property type="match status" value="1"/>
</dbReference>
<keyword evidence="1" id="KW-1133">Transmembrane helix</keyword>
<feature type="transmembrane region" description="Helical" evidence="1">
    <location>
        <begin position="166"/>
        <end position="187"/>
    </location>
</feature>
<proteinExistence type="predicted"/>
<name>A0AAD4JB04_PERFH</name>
<dbReference type="GO" id="GO:0016020">
    <property type="term" value="C:membrane"/>
    <property type="evidence" value="ECO:0007669"/>
    <property type="project" value="TreeGrafter"/>
</dbReference>
<comment type="caution">
    <text evidence="2">The sequence shown here is derived from an EMBL/GenBank/DDBJ whole genome shotgun (WGS) entry which is preliminary data.</text>
</comment>
<evidence type="ECO:0000313" key="3">
    <source>
        <dbReference type="Proteomes" id="UP001190926"/>
    </source>
</evidence>
<dbReference type="Proteomes" id="UP001190926">
    <property type="component" value="Unassembled WGS sequence"/>
</dbReference>
<evidence type="ECO:0000256" key="1">
    <source>
        <dbReference type="SAM" id="Phobius"/>
    </source>
</evidence>
<organism evidence="2 3">
    <name type="scientific">Perilla frutescens var. hirtella</name>
    <name type="common">Perilla citriodora</name>
    <name type="synonym">Perilla setoyensis</name>
    <dbReference type="NCBI Taxonomy" id="608512"/>
    <lineage>
        <taxon>Eukaryota</taxon>
        <taxon>Viridiplantae</taxon>
        <taxon>Streptophyta</taxon>
        <taxon>Embryophyta</taxon>
        <taxon>Tracheophyta</taxon>
        <taxon>Spermatophyta</taxon>
        <taxon>Magnoliopsida</taxon>
        <taxon>eudicotyledons</taxon>
        <taxon>Gunneridae</taxon>
        <taxon>Pentapetalae</taxon>
        <taxon>asterids</taxon>
        <taxon>lamiids</taxon>
        <taxon>Lamiales</taxon>
        <taxon>Lamiaceae</taxon>
        <taxon>Nepetoideae</taxon>
        <taxon>Elsholtzieae</taxon>
        <taxon>Perilla</taxon>
    </lineage>
</organism>
<evidence type="ECO:0000313" key="2">
    <source>
        <dbReference type="EMBL" id="KAH6830473.1"/>
    </source>
</evidence>
<feature type="transmembrane region" description="Helical" evidence="1">
    <location>
        <begin position="248"/>
        <end position="273"/>
    </location>
</feature>
<dbReference type="EMBL" id="SDAM02000099">
    <property type="protein sequence ID" value="KAH6830473.1"/>
    <property type="molecule type" value="Genomic_DNA"/>
</dbReference>
<protein>
    <recommendedName>
        <fullName evidence="4">Transmembrane protein</fullName>
    </recommendedName>
</protein>
<keyword evidence="1" id="KW-0472">Membrane</keyword>
<dbReference type="PANTHER" id="PTHR12242:SF29">
    <property type="entry name" value="TRANSMEMBRANE PROTEIN"/>
    <property type="match status" value="1"/>
</dbReference>